<accession>A0ABM8TGX7</accession>
<gene>
    <name evidence="1" type="ORF">LMG26411_02785</name>
</gene>
<name>A0ABM8TGX7_9BURK</name>
<dbReference type="Proteomes" id="UP000672657">
    <property type="component" value="Unassembled WGS sequence"/>
</dbReference>
<comment type="caution">
    <text evidence="1">The sequence shown here is derived from an EMBL/GenBank/DDBJ whole genome shotgun (WGS) entry which is preliminary data.</text>
</comment>
<evidence type="ECO:0000313" key="2">
    <source>
        <dbReference type="Proteomes" id="UP000672657"/>
    </source>
</evidence>
<protein>
    <recommendedName>
        <fullName evidence="3">DUF3703 domain-containing protein</fullName>
    </recommendedName>
</protein>
<dbReference type="InterPro" id="IPR022172">
    <property type="entry name" value="DUF3703"/>
</dbReference>
<organism evidence="1 2">
    <name type="scientific">Cupriavidus numazuensis</name>
    <dbReference type="NCBI Taxonomy" id="221992"/>
    <lineage>
        <taxon>Bacteria</taxon>
        <taxon>Pseudomonadati</taxon>
        <taxon>Pseudomonadota</taxon>
        <taxon>Betaproteobacteria</taxon>
        <taxon>Burkholderiales</taxon>
        <taxon>Burkholderiaceae</taxon>
        <taxon>Cupriavidus</taxon>
    </lineage>
</organism>
<dbReference type="Pfam" id="PF12487">
    <property type="entry name" value="DUF3703"/>
    <property type="match status" value="1"/>
</dbReference>
<evidence type="ECO:0000313" key="1">
    <source>
        <dbReference type="EMBL" id="CAG2145696.1"/>
    </source>
</evidence>
<reference evidence="1 2" key="1">
    <citation type="submission" date="2021-03" db="EMBL/GenBank/DDBJ databases">
        <authorList>
            <person name="Peeters C."/>
        </authorList>
    </citation>
    <scope>NUCLEOTIDE SEQUENCE [LARGE SCALE GENOMIC DNA]</scope>
    <source>
        <strain evidence="1 2">LMG 26411</strain>
    </source>
</reference>
<dbReference type="EMBL" id="CAJPVI010000015">
    <property type="protein sequence ID" value="CAG2145696.1"/>
    <property type="molecule type" value="Genomic_DNA"/>
</dbReference>
<proteinExistence type="predicted"/>
<keyword evidence="2" id="KW-1185">Reference proteome</keyword>
<evidence type="ECO:0008006" key="3">
    <source>
        <dbReference type="Google" id="ProtNLM"/>
    </source>
</evidence>
<sequence>MSRMSDRLRRAIDAEIQLARTAELRGEFHTAFRQLERAHVLAQRSTAHHVRVHWLMLRFAMRNRLTGEAMGQLWRVGAAALLTRVGLLPWGNPGGSGVSGITPSPVAPDLQRVIDSAQ</sequence>
<dbReference type="RefSeq" id="WP_211953850.1">
    <property type="nucleotide sequence ID" value="NZ_CAJPVI010000015.1"/>
</dbReference>